<dbReference type="SUPFAM" id="SSF63380">
    <property type="entry name" value="Riboflavin synthase domain-like"/>
    <property type="match status" value="1"/>
</dbReference>
<evidence type="ECO:0000256" key="1">
    <source>
        <dbReference type="SAM" id="MobiDB-lite"/>
    </source>
</evidence>
<protein>
    <submittedName>
        <fullName evidence="3">Oxidoreductase FAD/NAD(P)-binding domain protein</fullName>
    </submittedName>
</protein>
<name>D0LXK9_HALO1</name>
<dbReference type="SUPFAM" id="SSF52343">
    <property type="entry name" value="Ferredoxin reductase-like, C-terminal NADP-linked domain"/>
    <property type="match status" value="1"/>
</dbReference>
<dbReference type="Pfam" id="PF00175">
    <property type="entry name" value="NAD_binding_1"/>
    <property type="match status" value="1"/>
</dbReference>
<dbReference type="HOGENOM" id="CLU_849416_0_0_7"/>
<dbReference type="Gene3D" id="2.40.30.10">
    <property type="entry name" value="Translation factors"/>
    <property type="match status" value="1"/>
</dbReference>
<dbReference type="Gene3D" id="3.40.50.80">
    <property type="entry name" value="Nucleotide-binding domain of ferredoxin-NADP reductase (FNR) module"/>
    <property type="match status" value="1"/>
</dbReference>
<dbReference type="InterPro" id="IPR001433">
    <property type="entry name" value="OxRdtase_FAD/NAD-bd"/>
</dbReference>
<dbReference type="PRINTS" id="PR00371">
    <property type="entry name" value="FPNCR"/>
</dbReference>
<dbReference type="Proteomes" id="UP000001880">
    <property type="component" value="Chromosome"/>
</dbReference>
<dbReference type="PROSITE" id="PS51384">
    <property type="entry name" value="FAD_FR"/>
    <property type="match status" value="1"/>
</dbReference>
<feature type="region of interest" description="Disordered" evidence="1">
    <location>
        <begin position="1"/>
        <end position="128"/>
    </location>
</feature>
<evidence type="ECO:0000259" key="2">
    <source>
        <dbReference type="PROSITE" id="PS51384"/>
    </source>
</evidence>
<dbReference type="InterPro" id="IPR039261">
    <property type="entry name" value="FNR_nucleotide-bd"/>
</dbReference>
<dbReference type="PRINTS" id="PR00410">
    <property type="entry name" value="PHEHYDRXLASE"/>
</dbReference>
<feature type="compositionally biased region" description="Low complexity" evidence="1">
    <location>
        <begin position="91"/>
        <end position="108"/>
    </location>
</feature>
<dbReference type="InterPro" id="IPR001709">
    <property type="entry name" value="Flavoprot_Pyr_Nucl_cyt_Rdtase"/>
</dbReference>
<dbReference type="PANTHER" id="PTHR47354:SF5">
    <property type="entry name" value="PROTEIN RFBI"/>
    <property type="match status" value="1"/>
</dbReference>
<dbReference type="AlphaFoldDB" id="D0LXK9"/>
<dbReference type="RefSeq" id="WP_012830356.1">
    <property type="nucleotide sequence ID" value="NC_013440.1"/>
</dbReference>
<evidence type="ECO:0000313" key="4">
    <source>
        <dbReference type="Proteomes" id="UP000001880"/>
    </source>
</evidence>
<dbReference type="InterPro" id="IPR017938">
    <property type="entry name" value="Riboflavin_synthase-like_b-brl"/>
</dbReference>
<dbReference type="GO" id="GO:0016491">
    <property type="term" value="F:oxidoreductase activity"/>
    <property type="evidence" value="ECO:0007669"/>
    <property type="project" value="InterPro"/>
</dbReference>
<feature type="compositionally biased region" description="Basic and acidic residues" evidence="1">
    <location>
        <begin position="9"/>
        <end position="27"/>
    </location>
</feature>
<sequence>MVFRPKRPRSSERDDSARRLQQRERQLRTAPTPRGDASSDPELSALLTHVAARRSARARSLSRYGGDFFSNDTTKSRSDSGRRAPASSERAPGPDATAAPLALTARPGAAGGPPRPPAANPAPLGDEKRVLSGAPATVLEVETVAADVRILRVGRPVGFSFRAGNHVKMGVPGAAKMRSYSIASAPHEAHLEFCIELVPGGVLSPRLFALTPGSPVRLGPGGKGSFVLSSSARVHLMVATVTGIAPLRSMLRDAVRGGSRDRFVILHGASYADELAYRRELEDLAARLPQVDYQVTLSRPDEARNRGWSGERGRVDPLAERVAQQLDPAAVQVYACGNSGMIAKVKQQLGARGFRVSSESFD</sequence>
<feature type="domain" description="FAD-binding FR-type" evidence="2">
    <location>
        <begin position="131"/>
        <end position="229"/>
    </location>
</feature>
<accession>D0LXK9</accession>
<proteinExistence type="predicted"/>
<organism evidence="3 4">
    <name type="scientific">Haliangium ochraceum (strain DSM 14365 / JCM 11303 / SMP-2)</name>
    <dbReference type="NCBI Taxonomy" id="502025"/>
    <lineage>
        <taxon>Bacteria</taxon>
        <taxon>Pseudomonadati</taxon>
        <taxon>Myxococcota</taxon>
        <taxon>Polyangia</taxon>
        <taxon>Haliangiales</taxon>
        <taxon>Kofleriaceae</taxon>
        <taxon>Haliangium</taxon>
    </lineage>
</organism>
<dbReference type="eggNOG" id="COG0543">
    <property type="taxonomic scope" value="Bacteria"/>
</dbReference>
<dbReference type="KEGG" id="hoh:Hoch_5279"/>
<keyword evidence="4" id="KW-1185">Reference proteome</keyword>
<dbReference type="Pfam" id="PF00970">
    <property type="entry name" value="FAD_binding_6"/>
    <property type="match status" value="1"/>
</dbReference>
<dbReference type="InterPro" id="IPR017927">
    <property type="entry name" value="FAD-bd_FR_type"/>
</dbReference>
<reference evidence="3 4" key="1">
    <citation type="journal article" date="2010" name="Stand. Genomic Sci.">
        <title>Complete genome sequence of Haliangium ochraceum type strain (SMP-2).</title>
        <authorList>
            <consortium name="US DOE Joint Genome Institute (JGI-PGF)"/>
            <person name="Ivanova N."/>
            <person name="Daum C."/>
            <person name="Lang E."/>
            <person name="Abt B."/>
            <person name="Kopitz M."/>
            <person name="Saunders E."/>
            <person name="Lapidus A."/>
            <person name="Lucas S."/>
            <person name="Glavina Del Rio T."/>
            <person name="Nolan M."/>
            <person name="Tice H."/>
            <person name="Copeland A."/>
            <person name="Cheng J.F."/>
            <person name="Chen F."/>
            <person name="Bruce D."/>
            <person name="Goodwin L."/>
            <person name="Pitluck S."/>
            <person name="Mavromatis K."/>
            <person name="Pati A."/>
            <person name="Mikhailova N."/>
            <person name="Chen A."/>
            <person name="Palaniappan K."/>
            <person name="Land M."/>
            <person name="Hauser L."/>
            <person name="Chang Y.J."/>
            <person name="Jeffries C.D."/>
            <person name="Detter J.C."/>
            <person name="Brettin T."/>
            <person name="Rohde M."/>
            <person name="Goker M."/>
            <person name="Bristow J."/>
            <person name="Markowitz V."/>
            <person name="Eisen J.A."/>
            <person name="Hugenholtz P."/>
            <person name="Kyrpides N.C."/>
            <person name="Klenk H.P."/>
        </authorList>
    </citation>
    <scope>NUCLEOTIDE SEQUENCE [LARGE SCALE GENOMIC DNA]</scope>
    <source>
        <strain evidence="4">DSM 14365 / CIP 107738 / JCM 11303 / AJ 13395 / SMP-2</strain>
    </source>
</reference>
<gene>
    <name evidence="3" type="ordered locus">Hoch_5279</name>
</gene>
<dbReference type="InterPro" id="IPR050415">
    <property type="entry name" value="MRET"/>
</dbReference>
<evidence type="ECO:0000313" key="3">
    <source>
        <dbReference type="EMBL" id="ACY17764.1"/>
    </source>
</evidence>
<dbReference type="PANTHER" id="PTHR47354">
    <property type="entry name" value="NADH OXIDOREDUCTASE HCR"/>
    <property type="match status" value="1"/>
</dbReference>
<dbReference type="EMBL" id="CP001804">
    <property type="protein sequence ID" value="ACY17764.1"/>
    <property type="molecule type" value="Genomic_DNA"/>
</dbReference>
<dbReference type="InterPro" id="IPR008333">
    <property type="entry name" value="Cbr1-like_FAD-bd_dom"/>
</dbReference>